<gene>
    <name evidence="1" type="ORF">SUNI508_11326</name>
</gene>
<evidence type="ECO:0000313" key="2">
    <source>
        <dbReference type="Proteomes" id="UP001408356"/>
    </source>
</evidence>
<comment type="caution">
    <text evidence="1">The sequence shown here is derived from an EMBL/GenBank/DDBJ whole genome shotgun (WGS) entry which is preliminary data.</text>
</comment>
<evidence type="ECO:0000313" key="1">
    <source>
        <dbReference type="EMBL" id="KAK9414364.1"/>
    </source>
</evidence>
<name>A0ABR2UIA7_9PEZI</name>
<accession>A0ABR2UIA7</accession>
<organism evidence="1 2">
    <name type="scientific">Seiridium unicorne</name>
    <dbReference type="NCBI Taxonomy" id="138068"/>
    <lineage>
        <taxon>Eukaryota</taxon>
        <taxon>Fungi</taxon>
        <taxon>Dikarya</taxon>
        <taxon>Ascomycota</taxon>
        <taxon>Pezizomycotina</taxon>
        <taxon>Sordariomycetes</taxon>
        <taxon>Xylariomycetidae</taxon>
        <taxon>Amphisphaeriales</taxon>
        <taxon>Sporocadaceae</taxon>
        <taxon>Seiridium</taxon>
    </lineage>
</organism>
<dbReference type="EMBL" id="JARVKF010000428">
    <property type="protein sequence ID" value="KAK9414364.1"/>
    <property type="molecule type" value="Genomic_DNA"/>
</dbReference>
<protein>
    <submittedName>
        <fullName evidence="1">Uncharacterized protein</fullName>
    </submittedName>
</protein>
<dbReference type="Proteomes" id="UP001408356">
    <property type="component" value="Unassembled WGS sequence"/>
</dbReference>
<proteinExistence type="predicted"/>
<keyword evidence="2" id="KW-1185">Reference proteome</keyword>
<dbReference type="PROSITE" id="PS51257">
    <property type="entry name" value="PROKAR_LIPOPROTEIN"/>
    <property type="match status" value="1"/>
</dbReference>
<sequence length="150" mass="16126">MKFSNIIALASAASCTPLHKKQAQPTDFEIQDFTADCTVHSTECNYNFAIVWDPAQPPSHCSAVLQGFGQLPEVADGQCSDNPALTWAATKTPDGGLDLSVGYKWPFNACYNFKYCHLVPAGLIATENNGASTSQHYTGPLNFGASVFEC</sequence>
<reference evidence="1 2" key="1">
    <citation type="journal article" date="2024" name="J. Plant Pathol.">
        <title>Sequence and assembly of the genome of Seiridium unicorne, isolate CBS 538.82, causal agent of cypress canker disease.</title>
        <authorList>
            <person name="Scali E."/>
            <person name="Rocca G.D."/>
            <person name="Danti R."/>
            <person name="Garbelotto M."/>
            <person name="Barberini S."/>
            <person name="Baroncelli R."/>
            <person name="Emiliani G."/>
        </authorList>
    </citation>
    <scope>NUCLEOTIDE SEQUENCE [LARGE SCALE GENOMIC DNA]</scope>
    <source>
        <strain evidence="1 2">BM-138-508</strain>
    </source>
</reference>